<dbReference type="SUPFAM" id="SSF51735">
    <property type="entry name" value="NAD(P)-binding Rossmann-fold domains"/>
    <property type="match status" value="1"/>
</dbReference>
<dbReference type="InterPro" id="IPR020904">
    <property type="entry name" value="Sc_DH/Rdtase_CS"/>
</dbReference>
<evidence type="ECO:0000256" key="2">
    <source>
        <dbReference type="ARBA" id="ARBA00023002"/>
    </source>
</evidence>
<dbReference type="InterPro" id="IPR002347">
    <property type="entry name" value="SDR_fam"/>
</dbReference>
<dbReference type="Gene3D" id="3.40.50.720">
    <property type="entry name" value="NAD(P)-binding Rossmann-like Domain"/>
    <property type="match status" value="1"/>
</dbReference>
<dbReference type="PANTHER" id="PTHR42879">
    <property type="entry name" value="3-OXOACYL-(ACYL-CARRIER-PROTEIN) REDUCTASE"/>
    <property type="match status" value="1"/>
</dbReference>
<dbReference type="PRINTS" id="PR00081">
    <property type="entry name" value="GDHRDH"/>
</dbReference>
<dbReference type="InterPro" id="IPR036291">
    <property type="entry name" value="NAD(P)-bd_dom_sf"/>
</dbReference>
<dbReference type="InterPro" id="IPR050259">
    <property type="entry name" value="SDR"/>
</dbReference>
<protein>
    <submittedName>
        <fullName evidence="3">3-oxoacyl-[acyl-carrier protein] reductase</fullName>
        <ecNumber evidence="3">1.1.1.100</ecNumber>
    </submittedName>
</protein>
<dbReference type="Pfam" id="PF13561">
    <property type="entry name" value="adh_short_C2"/>
    <property type="match status" value="1"/>
</dbReference>
<dbReference type="NCBIfam" id="NF009466">
    <property type="entry name" value="PRK12826.1-2"/>
    <property type="match status" value="1"/>
</dbReference>
<accession>A0A7W8FUH2</accession>
<dbReference type="EMBL" id="JACHHE010000003">
    <property type="protein sequence ID" value="MBB5179797.1"/>
    <property type="molecule type" value="Genomic_DNA"/>
</dbReference>
<dbReference type="GO" id="GO:0032787">
    <property type="term" value="P:monocarboxylic acid metabolic process"/>
    <property type="evidence" value="ECO:0007669"/>
    <property type="project" value="UniProtKB-ARBA"/>
</dbReference>
<keyword evidence="2 3" id="KW-0560">Oxidoreductase</keyword>
<comment type="similarity">
    <text evidence="1">Belongs to the short-chain dehydrogenases/reductases (SDR) family.</text>
</comment>
<sequence>MDLKGKIAFVTGGGSGIGAAISKQLDQAGASVVVFDLNEEAKEITRSFENESLFTKGNVAKSEDVNRAVEEAMNKFGRIDILVNNAGIFRDKKLVDMSEEEWNGVLDVNLKGAFLIIKKIAPLMKQSGYGKIVNISSVSHKGNFGQANYSASKAGLVSLTNTAALELAPEITVNSIAPGSIDTPLFRSMDEKGKEKFLKKIPMKRVGQPEEIAQAVLFFSSDASSYVTGTLLEVDGGLTTGLNLK</sequence>
<name>A0A7W8FUH2_9BACL</name>
<dbReference type="PANTHER" id="PTHR42879:SF2">
    <property type="entry name" value="3-OXOACYL-[ACYL-CARRIER-PROTEIN] REDUCTASE FABG"/>
    <property type="match status" value="1"/>
</dbReference>
<dbReference type="EC" id="1.1.1.100" evidence="3"/>
<comment type="caution">
    <text evidence="3">The sequence shown here is derived from an EMBL/GenBank/DDBJ whole genome shotgun (WGS) entry which is preliminary data.</text>
</comment>
<organism evidence="3 4">
    <name type="scientific">Planococcus koreensis</name>
    <dbReference type="NCBI Taxonomy" id="112331"/>
    <lineage>
        <taxon>Bacteria</taxon>
        <taxon>Bacillati</taxon>
        <taxon>Bacillota</taxon>
        <taxon>Bacilli</taxon>
        <taxon>Bacillales</taxon>
        <taxon>Caryophanaceae</taxon>
        <taxon>Planococcus</taxon>
    </lineage>
</organism>
<dbReference type="AlphaFoldDB" id="A0A7W8FUH2"/>
<gene>
    <name evidence="3" type="ORF">HNQ44_001221</name>
</gene>
<dbReference type="Proteomes" id="UP000525923">
    <property type="component" value="Unassembled WGS sequence"/>
</dbReference>
<evidence type="ECO:0000313" key="4">
    <source>
        <dbReference type="Proteomes" id="UP000525923"/>
    </source>
</evidence>
<dbReference type="PRINTS" id="PR00080">
    <property type="entry name" value="SDRFAMILY"/>
</dbReference>
<dbReference type="GO" id="GO:0004316">
    <property type="term" value="F:3-oxoacyl-[acyl-carrier-protein] reductase (NADPH) activity"/>
    <property type="evidence" value="ECO:0007669"/>
    <property type="project" value="UniProtKB-EC"/>
</dbReference>
<dbReference type="PROSITE" id="PS00061">
    <property type="entry name" value="ADH_SHORT"/>
    <property type="match status" value="1"/>
</dbReference>
<proteinExistence type="inferred from homology"/>
<reference evidence="3 4" key="1">
    <citation type="submission" date="2020-08" db="EMBL/GenBank/DDBJ databases">
        <title>Genomic Encyclopedia of Type Strains, Phase IV (KMG-IV): sequencing the most valuable type-strain genomes for metagenomic binning, comparative biology and taxonomic classification.</title>
        <authorList>
            <person name="Goeker M."/>
        </authorList>
    </citation>
    <scope>NUCLEOTIDE SEQUENCE [LARGE SCALE GENOMIC DNA]</scope>
    <source>
        <strain evidence="3 4">DSM 15895</strain>
    </source>
</reference>
<evidence type="ECO:0000256" key="1">
    <source>
        <dbReference type="ARBA" id="ARBA00006484"/>
    </source>
</evidence>
<dbReference type="FunFam" id="3.40.50.720:FF:000173">
    <property type="entry name" value="3-oxoacyl-[acyl-carrier protein] reductase"/>
    <property type="match status" value="1"/>
</dbReference>
<evidence type="ECO:0000313" key="3">
    <source>
        <dbReference type="EMBL" id="MBB5179797.1"/>
    </source>
</evidence>
<dbReference type="RefSeq" id="WP_183736449.1">
    <property type="nucleotide sequence ID" value="NZ_JACHHE010000003.1"/>
</dbReference>
<keyword evidence="4" id="KW-1185">Reference proteome</keyword>
<dbReference type="NCBIfam" id="NF005559">
    <property type="entry name" value="PRK07231.1"/>
    <property type="match status" value="1"/>
</dbReference>